<evidence type="ECO:0000256" key="5">
    <source>
        <dbReference type="RuleBase" id="RU003330"/>
    </source>
</evidence>
<dbReference type="AlphaFoldDB" id="A0A1G1ZN57"/>
<reference evidence="7 8" key="1">
    <citation type="journal article" date="2016" name="Nat. Commun.">
        <title>Thousands of microbial genomes shed light on interconnected biogeochemical processes in an aquifer system.</title>
        <authorList>
            <person name="Anantharaman K."/>
            <person name="Brown C.T."/>
            <person name="Hug L.A."/>
            <person name="Sharon I."/>
            <person name="Castelle C.J."/>
            <person name="Probst A.J."/>
            <person name="Thomas B.C."/>
            <person name="Singh A."/>
            <person name="Wilkins M.J."/>
            <person name="Karaoz U."/>
            <person name="Brodie E.L."/>
            <person name="Williams K.H."/>
            <person name="Hubbard S.S."/>
            <person name="Banfield J.F."/>
        </authorList>
    </citation>
    <scope>NUCLEOTIDE SEQUENCE [LARGE SCALE GENOMIC DNA]</scope>
</reference>
<dbReference type="Proteomes" id="UP000177942">
    <property type="component" value="Unassembled WGS sequence"/>
</dbReference>
<keyword evidence="2" id="KW-0545">Nucleotide biosynthesis</keyword>
<evidence type="ECO:0000313" key="7">
    <source>
        <dbReference type="EMBL" id="OGY65965.1"/>
    </source>
</evidence>
<keyword evidence="3 6" id="KW-0547">Nucleotide-binding</keyword>
<dbReference type="InterPro" id="IPR000850">
    <property type="entry name" value="Adenylat/UMP-CMP_kin"/>
</dbReference>
<comment type="catalytic activity">
    <reaction evidence="6">
        <text>AMP + ATP = 2 ADP</text>
        <dbReference type="Rhea" id="RHEA:12973"/>
        <dbReference type="ChEBI" id="CHEBI:30616"/>
        <dbReference type="ChEBI" id="CHEBI:456215"/>
        <dbReference type="ChEBI" id="CHEBI:456216"/>
        <dbReference type="EC" id="2.7.4.3"/>
    </reaction>
</comment>
<dbReference type="SUPFAM" id="SSF52540">
    <property type="entry name" value="P-loop containing nucleoside triphosphate hydrolases"/>
    <property type="match status" value="1"/>
</dbReference>
<dbReference type="EMBL" id="MHJJ01000005">
    <property type="protein sequence ID" value="OGY65965.1"/>
    <property type="molecule type" value="Genomic_DNA"/>
</dbReference>
<name>A0A1G1ZN57_9BACT</name>
<dbReference type="PANTHER" id="PTHR23359">
    <property type="entry name" value="NUCLEOTIDE KINASE"/>
    <property type="match status" value="1"/>
</dbReference>
<dbReference type="STRING" id="1798407.A3A16_01090"/>
<evidence type="ECO:0000256" key="2">
    <source>
        <dbReference type="ARBA" id="ARBA00022727"/>
    </source>
</evidence>
<dbReference type="Pfam" id="PF00406">
    <property type="entry name" value="ADK"/>
    <property type="match status" value="1"/>
</dbReference>
<dbReference type="GO" id="GO:0004017">
    <property type="term" value="F:AMP kinase activity"/>
    <property type="evidence" value="ECO:0007669"/>
    <property type="project" value="UniProtKB-EC"/>
</dbReference>
<keyword evidence="4 5" id="KW-0418">Kinase</keyword>
<evidence type="ECO:0000256" key="6">
    <source>
        <dbReference type="RuleBase" id="RU003331"/>
    </source>
</evidence>
<sequence>MRKLALMIYGPPGAGKGTQANLLAWRKNFIHFDTGKYLEQLVHDPNLKNDKVIRRERKLFDSGILMTPSFVLKVTSDKTKEIAKAGFNVIFSGSPRTLFEALGDTSADLRKLNADKRGNKQKGLIDILEELYGKKNIYPVFLKIDPTVSIQRNKNRLVCGVCANAVLYNDASHWHKTCPLCGAELRRRVVDNPKVFKTRIQEYQKRTFPILEGLKKRGYKIINIDGSPLPYKVHQQILKKLPI</sequence>
<dbReference type="InterPro" id="IPR027417">
    <property type="entry name" value="P-loop_NTPase"/>
</dbReference>
<comment type="subcellular location">
    <subcellularLocation>
        <location evidence="6">Cytoplasm</location>
    </subcellularLocation>
</comment>
<dbReference type="PRINTS" id="PR00094">
    <property type="entry name" value="ADENYLTKNASE"/>
</dbReference>
<gene>
    <name evidence="7" type="ORF">A3A16_01090</name>
</gene>
<evidence type="ECO:0000256" key="3">
    <source>
        <dbReference type="ARBA" id="ARBA00022741"/>
    </source>
</evidence>
<accession>A0A1G1ZN57</accession>
<keyword evidence="6" id="KW-0067">ATP-binding</keyword>
<keyword evidence="1 5" id="KW-0808">Transferase</keyword>
<comment type="similarity">
    <text evidence="5">Belongs to the adenylate kinase family.</text>
</comment>
<dbReference type="Gene3D" id="3.40.50.300">
    <property type="entry name" value="P-loop containing nucleotide triphosphate hydrolases"/>
    <property type="match status" value="1"/>
</dbReference>
<evidence type="ECO:0000256" key="1">
    <source>
        <dbReference type="ARBA" id="ARBA00022679"/>
    </source>
</evidence>
<dbReference type="EC" id="2.7.4.3" evidence="6"/>
<comment type="caution">
    <text evidence="7">The sequence shown here is derived from an EMBL/GenBank/DDBJ whole genome shotgun (WGS) entry which is preliminary data.</text>
</comment>
<evidence type="ECO:0000256" key="4">
    <source>
        <dbReference type="ARBA" id="ARBA00022777"/>
    </source>
</evidence>
<organism evidence="7 8">
    <name type="scientific">Candidatus Harrisonbacteria bacterium RIFCSPLOWO2_01_FULL_44_18</name>
    <dbReference type="NCBI Taxonomy" id="1798407"/>
    <lineage>
        <taxon>Bacteria</taxon>
        <taxon>Candidatus Harrisoniibacteriota</taxon>
    </lineage>
</organism>
<dbReference type="GO" id="GO:0005524">
    <property type="term" value="F:ATP binding"/>
    <property type="evidence" value="ECO:0007669"/>
    <property type="project" value="UniProtKB-KW"/>
</dbReference>
<dbReference type="GO" id="GO:0005737">
    <property type="term" value="C:cytoplasm"/>
    <property type="evidence" value="ECO:0007669"/>
    <property type="project" value="UniProtKB-SubCell"/>
</dbReference>
<dbReference type="CDD" id="cd01428">
    <property type="entry name" value="ADK"/>
    <property type="match status" value="1"/>
</dbReference>
<protein>
    <recommendedName>
        <fullName evidence="6">Adenylate kinase</fullName>
        <ecNumber evidence="6">2.7.4.3</ecNumber>
    </recommendedName>
</protein>
<evidence type="ECO:0000313" key="8">
    <source>
        <dbReference type="Proteomes" id="UP000177942"/>
    </source>
</evidence>
<proteinExistence type="inferred from homology"/>
<comment type="subunit">
    <text evidence="6">Monomer.</text>
</comment>